<name>A0A0E9U1S9_ANGAN</name>
<feature type="compositionally biased region" description="Polar residues" evidence="1">
    <location>
        <begin position="16"/>
        <end position="27"/>
    </location>
</feature>
<reference evidence="2" key="1">
    <citation type="submission" date="2014-11" db="EMBL/GenBank/DDBJ databases">
        <authorList>
            <person name="Amaro Gonzalez C."/>
        </authorList>
    </citation>
    <scope>NUCLEOTIDE SEQUENCE</scope>
</reference>
<feature type="region of interest" description="Disordered" evidence="1">
    <location>
        <begin position="16"/>
        <end position="36"/>
    </location>
</feature>
<dbReference type="AlphaFoldDB" id="A0A0E9U1S9"/>
<dbReference type="EMBL" id="GBXM01049649">
    <property type="protein sequence ID" value="JAH58928.1"/>
    <property type="molecule type" value="Transcribed_RNA"/>
</dbReference>
<sequence>MIFGAIVNLVCSAQASRRTARNSNTSHRSGEKHPFS</sequence>
<reference evidence="2" key="2">
    <citation type="journal article" date="2015" name="Fish Shellfish Immunol.">
        <title>Early steps in the European eel (Anguilla anguilla)-Vibrio vulnificus interaction in the gills: Role of the RtxA13 toxin.</title>
        <authorList>
            <person name="Callol A."/>
            <person name="Pajuelo D."/>
            <person name="Ebbesson L."/>
            <person name="Teles M."/>
            <person name="MacKenzie S."/>
            <person name="Amaro C."/>
        </authorList>
    </citation>
    <scope>NUCLEOTIDE SEQUENCE</scope>
</reference>
<accession>A0A0E9U1S9</accession>
<protein>
    <submittedName>
        <fullName evidence="2">Uncharacterized protein</fullName>
    </submittedName>
</protein>
<evidence type="ECO:0000256" key="1">
    <source>
        <dbReference type="SAM" id="MobiDB-lite"/>
    </source>
</evidence>
<organism evidence="2">
    <name type="scientific">Anguilla anguilla</name>
    <name type="common">European freshwater eel</name>
    <name type="synonym">Muraena anguilla</name>
    <dbReference type="NCBI Taxonomy" id="7936"/>
    <lineage>
        <taxon>Eukaryota</taxon>
        <taxon>Metazoa</taxon>
        <taxon>Chordata</taxon>
        <taxon>Craniata</taxon>
        <taxon>Vertebrata</taxon>
        <taxon>Euteleostomi</taxon>
        <taxon>Actinopterygii</taxon>
        <taxon>Neopterygii</taxon>
        <taxon>Teleostei</taxon>
        <taxon>Anguilliformes</taxon>
        <taxon>Anguillidae</taxon>
        <taxon>Anguilla</taxon>
    </lineage>
</organism>
<evidence type="ECO:0000313" key="2">
    <source>
        <dbReference type="EMBL" id="JAH58928.1"/>
    </source>
</evidence>
<proteinExistence type="predicted"/>